<keyword evidence="1" id="KW-0812">Transmembrane</keyword>
<name>A0A4U0XLI9_9PEZI</name>
<dbReference type="EMBL" id="NAJN01000247">
    <property type="protein sequence ID" value="TKA76243.1"/>
    <property type="molecule type" value="Genomic_DNA"/>
</dbReference>
<evidence type="ECO:0000313" key="3">
    <source>
        <dbReference type="Proteomes" id="UP000308768"/>
    </source>
</evidence>
<dbReference type="AlphaFoldDB" id="A0A4U0XLI9"/>
<organism evidence="2 3">
    <name type="scientific">Cryomyces minteri</name>
    <dbReference type="NCBI Taxonomy" id="331657"/>
    <lineage>
        <taxon>Eukaryota</taxon>
        <taxon>Fungi</taxon>
        <taxon>Dikarya</taxon>
        <taxon>Ascomycota</taxon>
        <taxon>Pezizomycotina</taxon>
        <taxon>Dothideomycetes</taxon>
        <taxon>Dothideomycetes incertae sedis</taxon>
        <taxon>Cryomyces</taxon>
    </lineage>
</organism>
<gene>
    <name evidence="2" type="ORF">B0A49_03094</name>
</gene>
<feature type="transmembrane region" description="Helical" evidence="1">
    <location>
        <begin position="84"/>
        <end position="105"/>
    </location>
</feature>
<keyword evidence="1" id="KW-1133">Transmembrane helix</keyword>
<protein>
    <submittedName>
        <fullName evidence="2">Uncharacterized protein</fullName>
    </submittedName>
</protein>
<evidence type="ECO:0000256" key="1">
    <source>
        <dbReference type="SAM" id="Phobius"/>
    </source>
</evidence>
<reference evidence="2 3" key="1">
    <citation type="submission" date="2017-03" db="EMBL/GenBank/DDBJ databases">
        <title>Genomes of endolithic fungi from Antarctica.</title>
        <authorList>
            <person name="Coleine C."/>
            <person name="Masonjones S."/>
            <person name="Stajich J.E."/>
        </authorList>
    </citation>
    <scope>NUCLEOTIDE SEQUENCE [LARGE SCALE GENOMIC DNA]</scope>
    <source>
        <strain evidence="2 3">CCFEE 5187</strain>
    </source>
</reference>
<dbReference type="Proteomes" id="UP000308768">
    <property type="component" value="Unassembled WGS sequence"/>
</dbReference>
<keyword evidence="3" id="KW-1185">Reference proteome</keyword>
<sequence length="154" mass="16029">MSLTPPSTPPSLVPSTIVLAPSRTSPLPPIPPTPRLHSVLPVLSTISSEAALEAALLSIAPLCQHELIKNTILDSHNETDWMHLASKASIGLGLNISSWLVVGVLRHYGRLTPRRATVIYGAGYIAPILFHGPGGGIAVAAADAGKVKAEKAKA</sequence>
<comment type="caution">
    <text evidence="2">The sequence shown here is derived from an EMBL/GenBank/DDBJ whole genome shotgun (WGS) entry which is preliminary data.</text>
</comment>
<keyword evidence="1" id="KW-0472">Membrane</keyword>
<evidence type="ECO:0000313" key="2">
    <source>
        <dbReference type="EMBL" id="TKA76243.1"/>
    </source>
</evidence>
<proteinExistence type="predicted"/>
<accession>A0A4U0XLI9</accession>